<proteinExistence type="predicted"/>
<evidence type="ECO:0000313" key="2">
    <source>
        <dbReference type="Proteomes" id="UP000199013"/>
    </source>
</evidence>
<gene>
    <name evidence="1" type="ORF">FDG2_3253</name>
</gene>
<reference evidence="2" key="1">
    <citation type="submission" date="2016-02" db="EMBL/GenBank/DDBJ databases">
        <authorList>
            <person name="Wibberg D."/>
        </authorList>
    </citation>
    <scope>NUCLEOTIDE SEQUENCE [LARGE SCALE GENOMIC DNA]</scope>
</reference>
<evidence type="ECO:0000313" key="1">
    <source>
        <dbReference type="EMBL" id="SBW22877.1"/>
    </source>
</evidence>
<dbReference type="AlphaFoldDB" id="A0A1C3NZ79"/>
<dbReference type="Proteomes" id="UP000199013">
    <property type="component" value="Unassembled WGS sequence"/>
</dbReference>
<organism evidence="1 2">
    <name type="scientific">Candidatus Protofrankia californiensis</name>
    <dbReference type="NCBI Taxonomy" id="1839754"/>
    <lineage>
        <taxon>Bacteria</taxon>
        <taxon>Bacillati</taxon>
        <taxon>Actinomycetota</taxon>
        <taxon>Actinomycetes</taxon>
        <taxon>Frankiales</taxon>
        <taxon>Frankiaceae</taxon>
        <taxon>Protofrankia</taxon>
    </lineage>
</organism>
<dbReference type="EMBL" id="FLUV01001367">
    <property type="protein sequence ID" value="SBW22877.1"/>
    <property type="molecule type" value="Genomic_DNA"/>
</dbReference>
<sequence length="265" mass="29766">MHTSQLVDRGHFRISVDGSPGARENLFPEWGPLDRFGVVVHEAFGSIGCSYLLQLAISSFYDVRPERRNRTHPIYPDIFVFHVGGYFGDHTYFDVFPPRKEVFLPNNPAAILNAVNDRGITYLAVPDRLPDHVQHDYKEPQQAIDRIRGAWAYAAGGRASSPNIEVTAIHELAEANTRISLDPEGAERERREAHRITAEAVVPADEIVQAASSRASEISADQRIELQRRRAALDSTQGRSEAYRRIPIRDALGMLHRGLISEVEH</sequence>
<accession>A0A1C3NZ79</accession>
<keyword evidence="2" id="KW-1185">Reference proteome</keyword>
<protein>
    <submittedName>
        <fullName evidence="1">Uncharacterized protein</fullName>
    </submittedName>
</protein>
<name>A0A1C3NZ79_9ACTN</name>